<evidence type="ECO:0000313" key="2">
    <source>
        <dbReference type="Proteomes" id="UP000727993"/>
    </source>
</evidence>
<comment type="caution">
    <text evidence="1">The sequence shown here is derived from an EMBL/GenBank/DDBJ whole genome shotgun (WGS) entry which is preliminary data.</text>
</comment>
<name>A0A936NE25_9ACTN</name>
<dbReference type="Proteomes" id="UP000727993">
    <property type="component" value="Unassembled WGS sequence"/>
</dbReference>
<dbReference type="AlphaFoldDB" id="A0A936NE25"/>
<protein>
    <submittedName>
        <fullName evidence="1">Uncharacterized protein</fullName>
    </submittedName>
</protein>
<reference evidence="1 2" key="1">
    <citation type="submission" date="2020-10" db="EMBL/GenBank/DDBJ databases">
        <title>Connecting structure to function with the recovery of over 1000 high-quality activated sludge metagenome-assembled genomes encoding full-length rRNA genes using long-read sequencing.</title>
        <authorList>
            <person name="Singleton C.M."/>
            <person name="Petriglieri F."/>
            <person name="Kristensen J.M."/>
            <person name="Kirkegaard R.H."/>
            <person name="Michaelsen T.Y."/>
            <person name="Andersen M.H."/>
            <person name="Karst S.M."/>
            <person name="Dueholm M.S."/>
            <person name="Nielsen P.H."/>
            <person name="Albertsen M."/>
        </authorList>
    </citation>
    <scope>NUCLEOTIDE SEQUENCE [LARGE SCALE GENOMIC DNA]</scope>
    <source>
        <strain evidence="1">Lyne_18-Q3-R50-59_MAXAC.006</strain>
    </source>
</reference>
<evidence type="ECO:0000313" key="1">
    <source>
        <dbReference type="EMBL" id="MBK9298652.1"/>
    </source>
</evidence>
<proteinExistence type="predicted"/>
<organism evidence="1 2">
    <name type="scientific">Candidatus Neomicrothrix subdominans</name>
    <dbReference type="NCBI Taxonomy" id="2954438"/>
    <lineage>
        <taxon>Bacteria</taxon>
        <taxon>Bacillati</taxon>
        <taxon>Actinomycetota</taxon>
        <taxon>Acidimicrobiia</taxon>
        <taxon>Acidimicrobiales</taxon>
        <taxon>Microthrixaceae</taxon>
        <taxon>Candidatus Neomicrothrix</taxon>
    </lineage>
</organism>
<dbReference type="EMBL" id="JADJZA010000010">
    <property type="protein sequence ID" value="MBK9298652.1"/>
    <property type="molecule type" value="Genomic_DNA"/>
</dbReference>
<accession>A0A936NE25</accession>
<gene>
    <name evidence="1" type="ORF">IPN02_17865</name>
</gene>
<sequence>MAAGEKAPVVGTNTLIATPLARPPWSAAADARVIVWNDHPTGSDPAVIAQVSDVGSLAAALGCGVAAVWVGHDVGPTAAIDALGPPGALGAQYPSTTQLILEVGVHDNGNDSDNGPGVSVEEELAGLARLAAAQGLAPGRLVPAVRAQPRVDLPAALASWRADPHLRRHPLIVVIPTATPPATSAGLVAAAVMAGAAVATDDVRAAGRVIEVLLAIEQHRHTDRPGDRARPDDEGELR</sequence>